<dbReference type="AlphaFoldDB" id="A0A644VXU7"/>
<sequence>MSKYEPLWRFLQSDGSELLQLSFERMKEIVGFEIDHSFLAYKKEAASYGYSVDGISMKDRTVDFHRIAA</sequence>
<proteinExistence type="predicted"/>
<protein>
    <submittedName>
        <fullName evidence="1">Uncharacterized protein</fullName>
    </submittedName>
</protein>
<organism evidence="1">
    <name type="scientific">bioreactor metagenome</name>
    <dbReference type="NCBI Taxonomy" id="1076179"/>
    <lineage>
        <taxon>unclassified sequences</taxon>
        <taxon>metagenomes</taxon>
        <taxon>ecological metagenomes</taxon>
    </lineage>
</organism>
<accession>A0A644VXU7</accession>
<comment type="caution">
    <text evidence="1">The sequence shown here is derived from an EMBL/GenBank/DDBJ whole genome shotgun (WGS) entry which is preliminary data.</text>
</comment>
<evidence type="ECO:0000313" key="1">
    <source>
        <dbReference type="EMBL" id="MPL96239.1"/>
    </source>
</evidence>
<reference evidence="1" key="1">
    <citation type="submission" date="2019-08" db="EMBL/GenBank/DDBJ databases">
        <authorList>
            <person name="Kucharzyk K."/>
            <person name="Murdoch R.W."/>
            <person name="Higgins S."/>
            <person name="Loffler F."/>
        </authorList>
    </citation>
    <scope>NUCLEOTIDE SEQUENCE</scope>
</reference>
<name>A0A644VXU7_9ZZZZ</name>
<dbReference type="EMBL" id="VSSQ01000501">
    <property type="protein sequence ID" value="MPL96239.1"/>
    <property type="molecule type" value="Genomic_DNA"/>
</dbReference>
<gene>
    <name evidence="1" type="ORF">SDC9_42414</name>
</gene>